<organism evidence="2 3">
    <name type="scientific">Candidatus Ornithospirochaeta stercoravium</name>
    <dbReference type="NCBI Taxonomy" id="2840897"/>
    <lineage>
        <taxon>Bacteria</taxon>
        <taxon>Pseudomonadati</taxon>
        <taxon>Spirochaetota</taxon>
        <taxon>Spirochaetia</taxon>
        <taxon>Spirochaetales</taxon>
        <taxon>Spirochaetaceae</taxon>
        <taxon>Spirochaetaceae incertae sedis</taxon>
        <taxon>Candidatus Ornithospirochaeta</taxon>
    </lineage>
</organism>
<evidence type="ECO:0000259" key="1">
    <source>
        <dbReference type="Pfam" id="PF02589"/>
    </source>
</evidence>
<evidence type="ECO:0000313" key="3">
    <source>
        <dbReference type="Proteomes" id="UP000810292"/>
    </source>
</evidence>
<sequence length="211" mass="22903">MDANKKKAVKGLIKETLKALENNNMEAAFVETKEELMTLIKTMIPEGSYTASGGSMTLIETGVMDYLKSHTDYHEDRKEAYNASFYLVSANAITMHGELYEVDARSNRVSALLFGPEKVIVIAGINKIVPDLHAAVERVKTQAAPANAIRLAKDTPCAKKGSCISPLCSDSSFGSAGCMSDDRICSNMVVFSRQSVKNRIAVIIVGEDLGY</sequence>
<dbReference type="Proteomes" id="UP000810292">
    <property type="component" value="Unassembled WGS sequence"/>
</dbReference>
<name>A0A9D9ICA0_9SPIO</name>
<dbReference type="EMBL" id="JADIMF010000152">
    <property type="protein sequence ID" value="MBO8469973.1"/>
    <property type="molecule type" value="Genomic_DNA"/>
</dbReference>
<dbReference type="PANTHER" id="PTHR36179:SF2">
    <property type="entry name" value="LUD DOMAIN-CONTAINING PROTEIN"/>
    <property type="match status" value="1"/>
</dbReference>
<dbReference type="Gene3D" id="3.40.50.10420">
    <property type="entry name" value="NagB/RpiA/CoA transferase-like"/>
    <property type="match status" value="1"/>
</dbReference>
<dbReference type="AlphaFoldDB" id="A0A9D9ICA0"/>
<gene>
    <name evidence="2" type="ORF">IAA72_09350</name>
</gene>
<dbReference type="InterPro" id="IPR037171">
    <property type="entry name" value="NagB/RpiA_transferase-like"/>
</dbReference>
<reference evidence="2" key="2">
    <citation type="journal article" date="2021" name="PeerJ">
        <title>Extensive microbial diversity within the chicken gut microbiome revealed by metagenomics and culture.</title>
        <authorList>
            <person name="Gilroy R."/>
            <person name="Ravi A."/>
            <person name="Getino M."/>
            <person name="Pursley I."/>
            <person name="Horton D.L."/>
            <person name="Alikhan N.F."/>
            <person name="Baker D."/>
            <person name="Gharbi K."/>
            <person name="Hall N."/>
            <person name="Watson M."/>
            <person name="Adriaenssens E.M."/>
            <person name="Foster-Nyarko E."/>
            <person name="Jarju S."/>
            <person name="Secka A."/>
            <person name="Antonio M."/>
            <person name="Oren A."/>
            <person name="Chaudhuri R.R."/>
            <person name="La Ragione R."/>
            <person name="Hildebrand F."/>
            <person name="Pallen M.J."/>
        </authorList>
    </citation>
    <scope>NUCLEOTIDE SEQUENCE</scope>
    <source>
        <strain evidence="2">14700</strain>
    </source>
</reference>
<dbReference type="InterPro" id="IPR024185">
    <property type="entry name" value="FTHF_cligase-like_sf"/>
</dbReference>
<dbReference type="Pfam" id="PF02589">
    <property type="entry name" value="LUD_dom"/>
    <property type="match status" value="1"/>
</dbReference>
<feature type="domain" description="LUD" evidence="1">
    <location>
        <begin position="13"/>
        <end position="205"/>
    </location>
</feature>
<evidence type="ECO:0000313" key="2">
    <source>
        <dbReference type="EMBL" id="MBO8469973.1"/>
    </source>
</evidence>
<dbReference type="InterPro" id="IPR003741">
    <property type="entry name" value="LUD_dom"/>
</dbReference>
<dbReference type="SUPFAM" id="SSF100950">
    <property type="entry name" value="NagB/RpiA/CoA transferase-like"/>
    <property type="match status" value="1"/>
</dbReference>
<reference evidence="2" key="1">
    <citation type="submission" date="2020-10" db="EMBL/GenBank/DDBJ databases">
        <authorList>
            <person name="Gilroy R."/>
        </authorList>
    </citation>
    <scope>NUCLEOTIDE SEQUENCE</scope>
    <source>
        <strain evidence="2">14700</strain>
    </source>
</reference>
<comment type="caution">
    <text evidence="2">The sequence shown here is derived from an EMBL/GenBank/DDBJ whole genome shotgun (WGS) entry which is preliminary data.</text>
</comment>
<protein>
    <submittedName>
        <fullName evidence="2">Lactate utilization protein</fullName>
    </submittedName>
</protein>
<dbReference type="PANTHER" id="PTHR36179">
    <property type="entry name" value="LUD_DOM DOMAIN-CONTAINING PROTEIN"/>
    <property type="match status" value="1"/>
</dbReference>
<proteinExistence type="predicted"/>
<accession>A0A9D9ICA0</accession>